<evidence type="ECO:0000313" key="4">
    <source>
        <dbReference type="Proteomes" id="UP000324897"/>
    </source>
</evidence>
<dbReference type="EMBL" id="RWGY01000235">
    <property type="protein sequence ID" value="TVU03026.1"/>
    <property type="molecule type" value="Genomic_DNA"/>
</dbReference>
<comment type="caution">
    <text evidence="3">The sequence shown here is derived from an EMBL/GenBank/DDBJ whole genome shotgun (WGS) entry which is preliminary data.</text>
</comment>
<evidence type="ECO:0000313" key="3">
    <source>
        <dbReference type="EMBL" id="TVU03026.1"/>
    </source>
</evidence>
<name>A0A5J9SVL7_9POAL</name>
<dbReference type="Pfam" id="PF14368">
    <property type="entry name" value="LTP_2"/>
    <property type="match status" value="1"/>
</dbReference>
<proteinExistence type="predicted"/>
<accession>A0A5J9SVL7</accession>
<gene>
    <name evidence="3" type="ORF">EJB05_51440</name>
</gene>
<dbReference type="InterPro" id="IPR016140">
    <property type="entry name" value="Bifunc_inhib/LTP/seed_store"/>
</dbReference>
<feature type="domain" description="Bifunctional inhibitor/plant lipid transfer protein/seed storage helical" evidence="2">
    <location>
        <begin position="75"/>
        <end position="153"/>
    </location>
</feature>
<protein>
    <recommendedName>
        <fullName evidence="2">Bifunctional inhibitor/plant lipid transfer protein/seed storage helical domain-containing protein</fullName>
    </recommendedName>
</protein>
<feature type="non-terminal residue" evidence="3">
    <location>
        <position position="1"/>
    </location>
</feature>
<organism evidence="3 4">
    <name type="scientific">Eragrostis curvula</name>
    <name type="common">weeping love grass</name>
    <dbReference type="NCBI Taxonomy" id="38414"/>
    <lineage>
        <taxon>Eukaryota</taxon>
        <taxon>Viridiplantae</taxon>
        <taxon>Streptophyta</taxon>
        <taxon>Embryophyta</taxon>
        <taxon>Tracheophyta</taxon>
        <taxon>Spermatophyta</taxon>
        <taxon>Magnoliopsida</taxon>
        <taxon>Liliopsida</taxon>
        <taxon>Poales</taxon>
        <taxon>Poaceae</taxon>
        <taxon>PACMAD clade</taxon>
        <taxon>Chloridoideae</taxon>
        <taxon>Eragrostideae</taxon>
        <taxon>Eragrostidinae</taxon>
        <taxon>Eragrostis</taxon>
    </lineage>
</organism>
<sequence length="161" mass="17951">MAPQSISSPGVDENGTSERRGRLRRECGVVDVVDRERRSVGKDIRGKMSLGKVATGLLIIYATLLPHLVSGTDPAACTMKQRNQILINCYRYIRRHPEAIPSVDNNSSCCESVRQVPNRDMHCVVDDLTKANKEEYRPLRILSLQKLCAPAPPPVNEVKEN</sequence>
<keyword evidence="4" id="KW-1185">Reference proteome</keyword>
<dbReference type="OrthoDB" id="672557at2759"/>
<dbReference type="Proteomes" id="UP000324897">
    <property type="component" value="Unassembled WGS sequence"/>
</dbReference>
<dbReference type="AlphaFoldDB" id="A0A5J9SVL7"/>
<dbReference type="Gramene" id="TVU03026">
    <property type="protein sequence ID" value="TVU03026"/>
    <property type="gene ID" value="EJB05_51440"/>
</dbReference>
<evidence type="ECO:0000256" key="1">
    <source>
        <dbReference type="SAM" id="MobiDB-lite"/>
    </source>
</evidence>
<feature type="region of interest" description="Disordered" evidence="1">
    <location>
        <begin position="1"/>
        <end position="22"/>
    </location>
</feature>
<evidence type="ECO:0000259" key="2">
    <source>
        <dbReference type="Pfam" id="PF14368"/>
    </source>
</evidence>
<reference evidence="3 4" key="1">
    <citation type="journal article" date="2019" name="Sci. Rep.">
        <title>A high-quality genome of Eragrostis curvula grass provides insights into Poaceae evolution and supports new strategies to enhance forage quality.</title>
        <authorList>
            <person name="Carballo J."/>
            <person name="Santos B.A.C.M."/>
            <person name="Zappacosta D."/>
            <person name="Garbus I."/>
            <person name="Selva J.P."/>
            <person name="Gallo C.A."/>
            <person name="Diaz A."/>
            <person name="Albertini E."/>
            <person name="Caccamo M."/>
            <person name="Echenique V."/>
        </authorList>
    </citation>
    <scope>NUCLEOTIDE SEQUENCE [LARGE SCALE GENOMIC DNA]</scope>
    <source>
        <strain evidence="4">cv. Victoria</strain>
        <tissue evidence="3">Leaf</tissue>
    </source>
</reference>